<dbReference type="EMBL" id="QZVS01000079">
    <property type="protein sequence ID" value="RJT88881.1"/>
    <property type="molecule type" value="Genomic_DNA"/>
</dbReference>
<gene>
    <name evidence="1" type="ORF">D6T64_08855</name>
</gene>
<reference evidence="1 2" key="1">
    <citation type="submission" date="2018-09" db="EMBL/GenBank/DDBJ databases">
        <title>Novel species of Cryobacterium.</title>
        <authorList>
            <person name="Liu Q."/>
            <person name="Xin Y.-H."/>
        </authorList>
    </citation>
    <scope>NUCLEOTIDE SEQUENCE [LARGE SCALE GENOMIC DNA]</scope>
    <source>
        <strain evidence="1 2">Hh39</strain>
    </source>
</reference>
<dbReference type="InterPro" id="IPR029056">
    <property type="entry name" value="Ribokinase-like"/>
</dbReference>
<comment type="caution">
    <text evidence="1">The sequence shown here is derived from an EMBL/GenBank/DDBJ whole genome shotgun (WGS) entry which is preliminary data.</text>
</comment>
<keyword evidence="2" id="KW-1185">Reference proteome</keyword>
<dbReference type="AlphaFoldDB" id="A0A3A5MJ15"/>
<dbReference type="SUPFAM" id="SSF53613">
    <property type="entry name" value="Ribokinase-like"/>
    <property type="match status" value="1"/>
</dbReference>
<proteinExistence type="predicted"/>
<dbReference type="Proteomes" id="UP000272015">
    <property type="component" value="Unassembled WGS sequence"/>
</dbReference>
<dbReference type="RefSeq" id="WP_119974349.1">
    <property type="nucleotide sequence ID" value="NZ_JBHSQA010000003.1"/>
</dbReference>
<organism evidence="1 2">
    <name type="scientific">Cryobacterium melibiosiphilum</name>
    <dbReference type="NCBI Taxonomy" id="995039"/>
    <lineage>
        <taxon>Bacteria</taxon>
        <taxon>Bacillati</taxon>
        <taxon>Actinomycetota</taxon>
        <taxon>Actinomycetes</taxon>
        <taxon>Micrococcales</taxon>
        <taxon>Microbacteriaceae</taxon>
        <taxon>Cryobacterium</taxon>
    </lineage>
</organism>
<dbReference type="Gene3D" id="3.40.1190.20">
    <property type="match status" value="1"/>
</dbReference>
<accession>A0A3A5MJ15</accession>
<evidence type="ECO:0000313" key="2">
    <source>
        <dbReference type="Proteomes" id="UP000272015"/>
    </source>
</evidence>
<name>A0A3A5MJ15_9MICO</name>
<sequence>MSRARPVIRVIGELPEAGERVDILHTSSLTAAVLWTVQSMEDETIVSFSPSLPGDRTLVKRFLAAADVVTLTETDAAWLYPGVTVDAVIARLLIPGPALVAAQYANGWALGTSSTVLTLPAVAADRFVAGLVNGLAELWADGLEASDLRDGLGAALLARIGQSAVAGALNRVPDFEVQPAPAA</sequence>
<protein>
    <submittedName>
        <fullName evidence="1">Uncharacterized protein</fullName>
    </submittedName>
</protein>
<dbReference type="OrthoDB" id="4629343at2"/>
<evidence type="ECO:0000313" key="1">
    <source>
        <dbReference type="EMBL" id="RJT88881.1"/>
    </source>
</evidence>